<dbReference type="NCBIfam" id="TIGR01509">
    <property type="entry name" value="HAD-SF-IA-v3"/>
    <property type="match status" value="1"/>
</dbReference>
<sequence length="215" mass="24999">MTRTLVFDVDGVLVHGYHARPERQQRWDETLLADLGVDPDRFRDEFIFDIFIKKVVTGEMSLVEALDKRLPSLGYRASSMAFAHYWLSRDSRVNGELLDALRRLKTEQGVRLYIATNQEHMRAQWLWTTLGFGEVFDDIFYSARIGMTKSHKGFFDFADQKMGRLEEPPLFFDDTAKVIDAARHAGWDSVLFDTNDDFFNHPWVAARVERTDLAK</sequence>
<dbReference type="GO" id="GO:0016787">
    <property type="term" value="F:hydrolase activity"/>
    <property type="evidence" value="ECO:0007669"/>
    <property type="project" value="UniProtKB-KW"/>
</dbReference>
<dbReference type="AlphaFoldDB" id="A0A927FSH1"/>
<dbReference type="SFLD" id="SFLDG01129">
    <property type="entry name" value="C1.5:_HAD__Beta-PGM__Phosphata"/>
    <property type="match status" value="1"/>
</dbReference>
<dbReference type="Gene3D" id="3.40.50.1000">
    <property type="entry name" value="HAD superfamily/HAD-like"/>
    <property type="match status" value="1"/>
</dbReference>
<dbReference type="SFLD" id="SFLDS00003">
    <property type="entry name" value="Haloacid_Dehalogenase"/>
    <property type="match status" value="1"/>
</dbReference>
<dbReference type="SUPFAM" id="SSF56784">
    <property type="entry name" value="HAD-like"/>
    <property type="match status" value="1"/>
</dbReference>
<dbReference type="InterPro" id="IPR023214">
    <property type="entry name" value="HAD_sf"/>
</dbReference>
<dbReference type="InterPro" id="IPR036412">
    <property type="entry name" value="HAD-like_sf"/>
</dbReference>
<dbReference type="EMBL" id="JACYFU010000001">
    <property type="protein sequence ID" value="MBD8064334.1"/>
    <property type="molecule type" value="Genomic_DNA"/>
</dbReference>
<dbReference type="PANTHER" id="PTHR43611:SF3">
    <property type="entry name" value="FLAVIN MONONUCLEOTIDE HYDROLASE 1, CHLOROPLATIC"/>
    <property type="match status" value="1"/>
</dbReference>
<name>A0A927FSH1_9HYPH</name>
<dbReference type="InterPro" id="IPR006439">
    <property type="entry name" value="HAD-SF_hydro_IA"/>
</dbReference>
<dbReference type="Proteomes" id="UP000654108">
    <property type="component" value="Unassembled WGS sequence"/>
</dbReference>
<dbReference type="PRINTS" id="PR00413">
    <property type="entry name" value="HADHALOGNASE"/>
</dbReference>
<protein>
    <submittedName>
        <fullName evidence="1">HAD-IA family hydrolase</fullName>
    </submittedName>
</protein>
<comment type="caution">
    <text evidence="1">The sequence shown here is derived from an EMBL/GenBank/DDBJ whole genome shotgun (WGS) entry which is preliminary data.</text>
</comment>
<evidence type="ECO:0000313" key="2">
    <source>
        <dbReference type="Proteomes" id="UP000654108"/>
    </source>
</evidence>
<organism evidence="1 2">
    <name type="scientific">Devosia oryzisoli</name>
    <dbReference type="NCBI Taxonomy" id="2774138"/>
    <lineage>
        <taxon>Bacteria</taxon>
        <taxon>Pseudomonadati</taxon>
        <taxon>Pseudomonadota</taxon>
        <taxon>Alphaproteobacteria</taxon>
        <taxon>Hyphomicrobiales</taxon>
        <taxon>Devosiaceae</taxon>
        <taxon>Devosia</taxon>
    </lineage>
</organism>
<dbReference type="PANTHER" id="PTHR43611">
    <property type="entry name" value="ALPHA-D-GLUCOSE 1-PHOSPHATE PHOSPHATASE"/>
    <property type="match status" value="1"/>
</dbReference>
<evidence type="ECO:0000313" key="1">
    <source>
        <dbReference type="EMBL" id="MBD8064334.1"/>
    </source>
</evidence>
<keyword evidence="2" id="KW-1185">Reference proteome</keyword>
<accession>A0A927FSH1</accession>
<gene>
    <name evidence="1" type="ORF">IC608_02435</name>
</gene>
<dbReference type="Pfam" id="PF00702">
    <property type="entry name" value="Hydrolase"/>
    <property type="match status" value="1"/>
</dbReference>
<reference evidence="1" key="1">
    <citation type="submission" date="2020-09" db="EMBL/GenBank/DDBJ databases">
        <title>Genome seq and assembly of Devosia sp.</title>
        <authorList>
            <person name="Chhetri G."/>
        </authorList>
    </citation>
    <scope>NUCLEOTIDE SEQUENCE</scope>
    <source>
        <strain evidence="1">PTR5</strain>
    </source>
</reference>
<proteinExistence type="predicted"/>
<keyword evidence="1" id="KW-0378">Hydrolase</keyword>
<dbReference type="RefSeq" id="WP_191772435.1">
    <property type="nucleotide sequence ID" value="NZ_JACYFU010000001.1"/>
</dbReference>